<evidence type="ECO:0000256" key="6">
    <source>
        <dbReference type="ARBA" id="ARBA00022840"/>
    </source>
</evidence>
<dbReference type="CDD" id="cd03249">
    <property type="entry name" value="ABC_MTABC3_MDL1_MDL2"/>
    <property type="match status" value="1"/>
</dbReference>
<dbReference type="Gene3D" id="1.20.1560.10">
    <property type="entry name" value="ABC transporter type 1, transmembrane domain"/>
    <property type="match status" value="1"/>
</dbReference>
<gene>
    <name evidence="12" type="ORF">PFISCL1PPCAC_4733</name>
</gene>
<evidence type="ECO:0000256" key="4">
    <source>
        <dbReference type="ARBA" id="ARBA00022737"/>
    </source>
</evidence>
<feature type="transmembrane region" description="Helical" evidence="9">
    <location>
        <begin position="164"/>
        <end position="184"/>
    </location>
</feature>
<keyword evidence="7 9" id="KW-1133">Transmembrane helix</keyword>
<dbReference type="FunFam" id="3.40.50.300:FF:001370">
    <property type="entry name" value="p-GlycoProtein related"/>
    <property type="match status" value="1"/>
</dbReference>
<dbReference type="InterPro" id="IPR027417">
    <property type="entry name" value="P-loop_NTPase"/>
</dbReference>
<dbReference type="GO" id="GO:0005743">
    <property type="term" value="C:mitochondrial inner membrane"/>
    <property type="evidence" value="ECO:0007669"/>
    <property type="project" value="TreeGrafter"/>
</dbReference>
<keyword evidence="5" id="KW-0547">Nucleotide-binding</keyword>
<evidence type="ECO:0000256" key="8">
    <source>
        <dbReference type="ARBA" id="ARBA00023136"/>
    </source>
</evidence>
<dbReference type="AlphaFoldDB" id="A0AAV5V269"/>
<feature type="transmembrane region" description="Helical" evidence="9">
    <location>
        <begin position="305"/>
        <end position="331"/>
    </location>
</feature>
<dbReference type="SUPFAM" id="SSF90123">
    <property type="entry name" value="ABC transporter transmembrane region"/>
    <property type="match status" value="1"/>
</dbReference>
<name>A0AAV5V269_9BILA</name>
<feature type="non-terminal residue" evidence="12">
    <location>
        <position position="633"/>
    </location>
</feature>
<feature type="transmembrane region" description="Helical" evidence="9">
    <location>
        <begin position="41"/>
        <end position="69"/>
    </location>
</feature>
<evidence type="ECO:0000313" key="13">
    <source>
        <dbReference type="Proteomes" id="UP001432322"/>
    </source>
</evidence>
<dbReference type="GO" id="GO:0009636">
    <property type="term" value="P:response to toxic substance"/>
    <property type="evidence" value="ECO:0007669"/>
    <property type="project" value="UniProtKB-ARBA"/>
</dbReference>
<dbReference type="SMART" id="SM00382">
    <property type="entry name" value="AAA"/>
    <property type="match status" value="1"/>
</dbReference>
<dbReference type="EMBL" id="BTSY01000002">
    <property type="protein sequence ID" value="GMT13436.1"/>
    <property type="molecule type" value="Genomic_DNA"/>
</dbReference>
<dbReference type="PANTHER" id="PTHR43394:SF27">
    <property type="entry name" value="ATP-DEPENDENT TRANSLOCASE ABCB1-LIKE"/>
    <property type="match status" value="1"/>
</dbReference>
<dbReference type="GO" id="GO:0016887">
    <property type="term" value="F:ATP hydrolysis activity"/>
    <property type="evidence" value="ECO:0007669"/>
    <property type="project" value="InterPro"/>
</dbReference>
<keyword evidence="13" id="KW-1185">Reference proteome</keyword>
<dbReference type="Pfam" id="PF00664">
    <property type="entry name" value="ABC_membrane"/>
    <property type="match status" value="1"/>
</dbReference>
<feature type="domain" description="ABC transmembrane type-1" evidence="11">
    <location>
        <begin position="44"/>
        <end position="332"/>
    </location>
</feature>
<dbReference type="SUPFAM" id="SSF52540">
    <property type="entry name" value="P-loop containing nucleoside triphosphate hydrolases"/>
    <property type="match status" value="1"/>
</dbReference>
<keyword evidence="8 9" id="KW-0472">Membrane</keyword>
<keyword evidence="6" id="KW-0067">ATP-binding</keyword>
<dbReference type="Gene3D" id="3.40.50.300">
    <property type="entry name" value="P-loop containing nucleotide triphosphate hydrolases"/>
    <property type="match status" value="1"/>
</dbReference>
<evidence type="ECO:0000259" key="10">
    <source>
        <dbReference type="PROSITE" id="PS50893"/>
    </source>
</evidence>
<protein>
    <recommendedName>
        <fullName evidence="14">ABC transporter ATP-binding protein</fullName>
    </recommendedName>
</protein>
<keyword evidence="4" id="KW-0677">Repeat</keyword>
<dbReference type="Pfam" id="PF00005">
    <property type="entry name" value="ABC_tran"/>
    <property type="match status" value="1"/>
</dbReference>
<dbReference type="GO" id="GO:0015421">
    <property type="term" value="F:ABC-type oligopeptide transporter activity"/>
    <property type="evidence" value="ECO:0007669"/>
    <property type="project" value="TreeGrafter"/>
</dbReference>
<dbReference type="PROSITE" id="PS50929">
    <property type="entry name" value="ABC_TM1F"/>
    <property type="match status" value="1"/>
</dbReference>
<feature type="non-terminal residue" evidence="12">
    <location>
        <position position="1"/>
    </location>
</feature>
<comment type="caution">
    <text evidence="12">The sequence shown here is derived from an EMBL/GenBank/DDBJ whole genome shotgun (WGS) entry which is preliminary data.</text>
</comment>
<accession>A0AAV5V269</accession>
<dbReference type="InterPro" id="IPR017871">
    <property type="entry name" value="ABC_transporter-like_CS"/>
</dbReference>
<sequence>SPALQLANILLCRPDLNHQEITVKPVSLWGLLRSGTCYDKFCFFVGCLMAILSGISQPCLAIIGGRIANVMLVNPPSSREFLDQAYENVYIFIGMSAAVVIIHLIQYTCFHGVCTRIILRLRREFMRALLRQNAGWFDKQHSGDLVSKLNDNMERIHEGIGDKLGLLVRGLSMLISAIIISFIYEWRLALMMLGVAPLSCFTMALMARKVEGVAGQQMAAIGAAGSVAEEAILGVRTVQSLNGQPEMVDRYTAKLTDSKGFAMWNGFWNGFFGGFFYFILYSYMGCGMLYGGYLLSVDVVKEPGTVFIVILSMMLGAYFLGMISPHLLVLLNARAAAAQIYQIIDRSPKIDVYATGGAKPSGMKGRVVLENVHFRYPSRVETKVLYGLNLTVEPGQTVALVGHSGCGKSTSIGLVTRLYMPEQGKVLIDGHDVNSLNIEYLRNIVGVVQQEPVLFNATIADNLRFGKPDISRDQMVHVCTMANAHDFITKLPQGYDTLIGDGGVQLSGGQKQRVAIARTLARDPKVLLLDEATSALDAQSEGIVQEALNKASKGRATIVIAHRLSTIKDADKIVYIDKIIHIIFVQGQVAESGTHEELVRLGGKYYELVKAQQFIKEDEEEGERIEEEDVPLE</sequence>
<evidence type="ECO:0000256" key="7">
    <source>
        <dbReference type="ARBA" id="ARBA00022989"/>
    </source>
</evidence>
<organism evidence="12 13">
    <name type="scientific">Pristionchus fissidentatus</name>
    <dbReference type="NCBI Taxonomy" id="1538716"/>
    <lineage>
        <taxon>Eukaryota</taxon>
        <taxon>Metazoa</taxon>
        <taxon>Ecdysozoa</taxon>
        <taxon>Nematoda</taxon>
        <taxon>Chromadorea</taxon>
        <taxon>Rhabditida</taxon>
        <taxon>Rhabditina</taxon>
        <taxon>Diplogasteromorpha</taxon>
        <taxon>Diplogasteroidea</taxon>
        <taxon>Neodiplogasteridae</taxon>
        <taxon>Pristionchus</taxon>
    </lineage>
</organism>
<dbReference type="InterPro" id="IPR003439">
    <property type="entry name" value="ABC_transporter-like_ATP-bd"/>
</dbReference>
<feature type="transmembrane region" description="Helical" evidence="9">
    <location>
        <begin position="267"/>
        <end position="293"/>
    </location>
</feature>
<comment type="similarity">
    <text evidence="2">Belongs to the ABC transporter superfamily. ABCB family. Multidrug resistance exporter (TC 3.A.1.201) subfamily.</text>
</comment>
<evidence type="ECO:0000256" key="2">
    <source>
        <dbReference type="ARBA" id="ARBA00007577"/>
    </source>
</evidence>
<dbReference type="CDD" id="cd18577">
    <property type="entry name" value="ABC_6TM_Pgp_ABCB1_D1_like"/>
    <property type="match status" value="1"/>
</dbReference>
<comment type="subcellular location">
    <subcellularLocation>
        <location evidence="1">Membrane</location>
        <topology evidence="1">Multi-pass membrane protein</topology>
    </subcellularLocation>
</comment>
<evidence type="ECO:0000256" key="1">
    <source>
        <dbReference type="ARBA" id="ARBA00004141"/>
    </source>
</evidence>
<dbReference type="InterPro" id="IPR003593">
    <property type="entry name" value="AAA+_ATPase"/>
</dbReference>
<proteinExistence type="inferred from homology"/>
<dbReference type="PROSITE" id="PS00211">
    <property type="entry name" value="ABC_TRANSPORTER_1"/>
    <property type="match status" value="1"/>
</dbReference>
<dbReference type="PANTHER" id="PTHR43394">
    <property type="entry name" value="ATP-DEPENDENT PERMEASE MDL1, MITOCHONDRIAL"/>
    <property type="match status" value="1"/>
</dbReference>
<dbReference type="GO" id="GO:0090374">
    <property type="term" value="P:oligopeptide export from mitochondrion"/>
    <property type="evidence" value="ECO:0007669"/>
    <property type="project" value="TreeGrafter"/>
</dbReference>
<dbReference type="InterPro" id="IPR011527">
    <property type="entry name" value="ABC1_TM_dom"/>
</dbReference>
<dbReference type="GO" id="GO:0005524">
    <property type="term" value="F:ATP binding"/>
    <property type="evidence" value="ECO:0007669"/>
    <property type="project" value="UniProtKB-KW"/>
</dbReference>
<evidence type="ECO:0000256" key="9">
    <source>
        <dbReference type="SAM" id="Phobius"/>
    </source>
</evidence>
<keyword evidence="3 9" id="KW-0812">Transmembrane</keyword>
<dbReference type="Proteomes" id="UP001432322">
    <property type="component" value="Unassembled WGS sequence"/>
</dbReference>
<dbReference type="InterPro" id="IPR036640">
    <property type="entry name" value="ABC1_TM_sf"/>
</dbReference>
<feature type="transmembrane region" description="Helical" evidence="9">
    <location>
        <begin position="89"/>
        <end position="119"/>
    </location>
</feature>
<evidence type="ECO:0008006" key="14">
    <source>
        <dbReference type="Google" id="ProtNLM"/>
    </source>
</evidence>
<dbReference type="InterPro" id="IPR039421">
    <property type="entry name" value="Type_1_exporter"/>
</dbReference>
<reference evidence="12" key="1">
    <citation type="submission" date="2023-10" db="EMBL/GenBank/DDBJ databases">
        <title>Genome assembly of Pristionchus species.</title>
        <authorList>
            <person name="Yoshida K."/>
            <person name="Sommer R.J."/>
        </authorList>
    </citation>
    <scope>NUCLEOTIDE SEQUENCE</scope>
    <source>
        <strain evidence="12">RS5133</strain>
    </source>
</reference>
<dbReference type="PROSITE" id="PS50893">
    <property type="entry name" value="ABC_TRANSPORTER_2"/>
    <property type="match status" value="1"/>
</dbReference>
<evidence type="ECO:0000256" key="5">
    <source>
        <dbReference type="ARBA" id="ARBA00022741"/>
    </source>
</evidence>
<evidence type="ECO:0000259" key="11">
    <source>
        <dbReference type="PROSITE" id="PS50929"/>
    </source>
</evidence>
<evidence type="ECO:0000313" key="12">
    <source>
        <dbReference type="EMBL" id="GMT13436.1"/>
    </source>
</evidence>
<feature type="transmembrane region" description="Helical" evidence="9">
    <location>
        <begin position="190"/>
        <end position="207"/>
    </location>
</feature>
<evidence type="ECO:0000256" key="3">
    <source>
        <dbReference type="ARBA" id="ARBA00022692"/>
    </source>
</evidence>
<feature type="domain" description="ABC transporter" evidence="10">
    <location>
        <begin position="367"/>
        <end position="611"/>
    </location>
</feature>